<dbReference type="GO" id="GO:0043115">
    <property type="term" value="F:precorrin-2 dehydrogenase activity"/>
    <property type="evidence" value="ECO:0007669"/>
    <property type="project" value="UniProtKB-EC"/>
</dbReference>
<comment type="pathway">
    <text evidence="1">Porphyrin-containing compound metabolism; siroheme biosynthesis; sirohydrochlorin from precorrin-2: step 1/1.</text>
</comment>
<evidence type="ECO:0000256" key="3">
    <source>
        <dbReference type="ARBA" id="ARBA00023002"/>
    </source>
</evidence>
<keyword evidence="7" id="KW-0808">Transferase</keyword>
<dbReference type="NCBIfam" id="TIGR01470">
    <property type="entry name" value="cysG_Nterm"/>
    <property type="match status" value="1"/>
</dbReference>
<dbReference type="Gene3D" id="3.40.1010.10">
    <property type="entry name" value="Cobalt-precorrin-4 Transmethylase, Domain 1"/>
    <property type="match status" value="1"/>
</dbReference>
<evidence type="ECO:0000313" key="8">
    <source>
        <dbReference type="Proteomes" id="UP000535078"/>
    </source>
</evidence>
<dbReference type="SUPFAM" id="SSF75615">
    <property type="entry name" value="Siroheme synthase middle domains-like"/>
    <property type="match status" value="1"/>
</dbReference>
<dbReference type="Gene3D" id="3.30.160.110">
    <property type="entry name" value="Siroheme synthase, domain 2"/>
    <property type="match status" value="1"/>
</dbReference>
<gene>
    <name evidence="7" type="ORF">GGR90_000506</name>
</gene>
<keyword evidence="5" id="KW-0627">Porphyrin biosynthesis</keyword>
<dbReference type="SUPFAM" id="SSF51735">
    <property type="entry name" value="NAD(P)-binding Rossmann-fold domains"/>
    <property type="match status" value="1"/>
</dbReference>
<dbReference type="RefSeq" id="WP_167919192.1">
    <property type="nucleotide sequence ID" value="NZ_JAATIT010000001.1"/>
</dbReference>
<evidence type="ECO:0000256" key="1">
    <source>
        <dbReference type="ARBA" id="ARBA00005010"/>
    </source>
</evidence>
<protein>
    <recommendedName>
        <fullName evidence="2">precorrin-2 dehydrogenase</fullName>
        <ecNumber evidence="2">1.3.1.76</ecNumber>
    </recommendedName>
</protein>
<dbReference type="Gene3D" id="3.40.50.720">
    <property type="entry name" value="NAD(P)-binding Rossmann-like Domain"/>
    <property type="match status" value="2"/>
</dbReference>
<evidence type="ECO:0000256" key="2">
    <source>
        <dbReference type="ARBA" id="ARBA00012400"/>
    </source>
</evidence>
<name>A0A7X6B7I6_9SPHN</name>
<dbReference type="PANTHER" id="PTHR35330:SF1">
    <property type="entry name" value="SIROHEME BIOSYNTHESIS PROTEIN MET8"/>
    <property type="match status" value="1"/>
</dbReference>
<organism evidence="7 8">
    <name type="scientific">Sphingopyxis italica</name>
    <dbReference type="NCBI Taxonomy" id="1129133"/>
    <lineage>
        <taxon>Bacteria</taxon>
        <taxon>Pseudomonadati</taxon>
        <taxon>Pseudomonadota</taxon>
        <taxon>Alphaproteobacteria</taxon>
        <taxon>Sphingomonadales</taxon>
        <taxon>Sphingomonadaceae</taxon>
        <taxon>Sphingopyxis</taxon>
    </lineage>
</organism>
<dbReference type="GO" id="GO:0004325">
    <property type="term" value="F:ferrochelatase activity"/>
    <property type="evidence" value="ECO:0007669"/>
    <property type="project" value="InterPro"/>
</dbReference>
<dbReference type="SUPFAM" id="SSF53790">
    <property type="entry name" value="Tetrapyrrole methylase"/>
    <property type="match status" value="1"/>
</dbReference>
<dbReference type="AlphaFoldDB" id="A0A7X6B7I6"/>
<reference evidence="7 8" key="1">
    <citation type="submission" date="2020-03" db="EMBL/GenBank/DDBJ databases">
        <title>Genomic Encyclopedia of Type Strains, Phase IV (KMG-IV): sequencing the most valuable type-strain genomes for metagenomic binning, comparative biology and taxonomic classification.</title>
        <authorList>
            <person name="Goeker M."/>
        </authorList>
    </citation>
    <scope>NUCLEOTIDE SEQUENCE [LARGE SCALE GENOMIC DNA]</scope>
    <source>
        <strain evidence="7 8">DSM 25229</strain>
    </source>
</reference>
<keyword evidence="7" id="KW-0456">Lyase</keyword>
<keyword evidence="7" id="KW-0489">Methyltransferase</keyword>
<dbReference type="Pfam" id="PF13241">
    <property type="entry name" value="NAD_binding_7"/>
    <property type="match status" value="1"/>
</dbReference>
<dbReference type="GO" id="GO:0008168">
    <property type="term" value="F:methyltransferase activity"/>
    <property type="evidence" value="ECO:0007669"/>
    <property type="project" value="UniProtKB-KW"/>
</dbReference>
<dbReference type="EMBL" id="JAATIT010000001">
    <property type="protein sequence ID" value="NJB88354.1"/>
    <property type="molecule type" value="Genomic_DNA"/>
</dbReference>
<keyword evidence="3 7" id="KW-0560">Oxidoreductase</keyword>
<accession>A0A7X6B7I6</accession>
<sequence>MHQLPVFLNLTGRTVVLVGEGEAADAKARLITRAGGRIVPAWEAGATIAFVALDDAAEARAAAEGLRARGLLVNVVDRPDLCDFTTPAIVDRAPVTIAIGTGGASAGLAKAIRQRIEALLPARLGALASALHAARGAMKARWPDAAGRRRAIDAALAPGGALDPLGDGAADAVEGWLAGAMSGPSSRVESIVLASSDPDDLTLRAARLLGEADHVFHAAAVPPAILDRARADAVRHVVDAPPVDPPPGLTLWLDMPIAPDGR</sequence>
<keyword evidence="4" id="KW-0520">NAD</keyword>
<dbReference type="InterPro" id="IPR014777">
    <property type="entry name" value="4pyrrole_Mease_sub1"/>
</dbReference>
<evidence type="ECO:0000256" key="4">
    <source>
        <dbReference type="ARBA" id="ARBA00023027"/>
    </source>
</evidence>
<dbReference type="Proteomes" id="UP000535078">
    <property type="component" value="Unassembled WGS sequence"/>
</dbReference>
<comment type="catalytic activity">
    <reaction evidence="6">
        <text>precorrin-2 + NAD(+) = sirohydrochlorin + NADH + 2 H(+)</text>
        <dbReference type="Rhea" id="RHEA:15613"/>
        <dbReference type="ChEBI" id="CHEBI:15378"/>
        <dbReference type="ChEBI" id="CHEBI:57540"/>
        <dbReference type="ChEBI" id="CHEBI:57945"/>
        <dbReference type="ChEBI" id="CHEBI:58351"/>
        <dbReference type="ChEBI" id="CHEBI:58827"/>
        <dbReference type="EC" id="1.3.1.76"/>
    </reaction>
</comment>
<comment type="caution">
    <text evidence="7">The sequence shown here is derived from an EMBL/GenBank/DDBJ whole genome shotgun (WGS) entry which is preliminary data.</text>
</comment>
<keyword evidence="8" id="KW-1185">Reference proteome</keyword>
<dbReference type="PANTHER" id="PTHR35330">
    <property type="entry name" value="SIROHEME BIOSYNTHESIS PROTEIN MET8"/>
    <property type="match status" value="1"/>
</dbReference>
<dbReference type="InterPro" id="IPR028161">
    <property type="entry name" value="Met8-like"/>
</dbReference>
<dbReference type="InterPro" id="IPR006367">
    <property type="entry name" value="Sirohaem_synthase_N"/>
</dbReference>
<evidence type="ECO:0000256" key="6">
    <source>
        <dbReference type="ARBA" id="ARBA00047561"/>
    </source>
</evidence>
<dbReference type="InterPro" id="IPR036291">
    <property type="entry name" value="NAD(P)-bd_dom_sf"/>
</dbReference>
<dbReference type="GO" id="GO:0019354">
    <property type="term" value="P:siroheme biosynthetic process"/>
    <property type="evidence" value="ECO:0007669"/>
    <property type="project" value="UniProtKB-UniPathway"/>
</dbReference>
<dbReference type="InterPro" id="IPR035996">
    <property type="entry name" value="4pyrrol_Methylase_sf"/>
</dbReference>
<dbReference type="UniPathway" id="UPA00262">
    <property type="reaction ID" value="UER00222"/>
</dbReference>
<evidence type="ECO:0000313" key="7">
    <source>
        <dbReference type="EMBL" id="NJB88354.1"/>
    </source>
</evidence>
<evidence type="ECO:0000256" key="5">
    <source>
        <dbReference type="ARBA" id="ARBA00023244"/>
    </source>
</evidence>
<dbReference type="EC" id="1.3.1.76" evidence="2"/>
<dbReference type="GO" id="GO:0032259">
    <property type="term" value="P:methylation"/>
    <property type="evidence" value="ECO:0007669"/>
    <property type="project" value="UniProtKB-KW"/>
</dbReference>
<proteinExistence type="predicted"/>